<accession>A0AAV7RSF9</accession>
<feature type="region of interest" description="Disordered" evidence="1">
    <location>
        <begin position="21"/>
        <end position="56"/>
    </location>
</feature>
<evidence type="ECO:0000313" key="3">
    <source>
        <dbReference type="Proteomes" id="UP001066276"/>
    </source>
</evidence>
<name>A0AAV7RSF9_PLEWA</name>
<dbReference type="AlphaFoldDB" id="A0AAV7RSF9"/>
<sequence length="106" mass="11109">MGSTLPLLGIEGVAVTSAGASEAPLPREMIGRENGPKAGRVLPVSSSSGGFLRRMASRKRPLPRLAKAKTQEVKIFLVDVCALSSDVKMLTNIPSSRIKGSPKSPP</sequence>
<evidence type="ECO:0000313" key="2">
    <source>
        <dbReference type="EMBL" id="KAJ1154511.1"/>
    </source>
</evidence>
<proteinExistence type="predicted"/>
<protein>
    <submittedName>
        <fullName evidence="2">Uncharacterized protein</fullName>
    </submittedName>
</protein>
<comment type="caution">
    <text evidence="2">The sequence shown here is derived from an EMBL/GenBank/DDBJ whole genome shotgun (WGS) entry which is preliminary data.</text>
</comment>
<dbReference type="EMBL" id="JANPWB010000009">
    <property type="protein sequence ID" value="KAJ1154511.1"/>
    <property type="molecule type" value="Genomic_DNA"/>
</dbReference>
<organism evidence="2 3">
    <name type="scientific">Pleurodeles waltl</name>
    <name type="common">Iberian ribbed newt</name>
    <dbReference type="NCBI Taxonomy" id="8319"/>
    <lineage>
        <taxon>Eukaryota</taxon>
        <taxon>Metazoa</taxon>
        <taxon>Chordata</taxon>
        <taxon>Craniata</taxon>
        <taxon>Vertebrata</taxon>
        <taxon>Euteleostomi</taxon>
        <taxon>Amphibia</taxon>
        <taxon>Batrachia</taxon>
        <taxon>Caudata</taxon>
        <taxon>Salamandroidea</taxon>
        <taxon>Salamandridae</taxon>
        <taxon>Pleurodelinae</taxon>
        <taxon>Pleurodeles</taxon>
    </lineage>
</organism>
<reference evidence="2" key="1">
    <citation type="journal article" date="2022" name="bioRxiv">
        <title>Sequencing and chromosome-scale assembly of the giantPleurodeles waltlgenome.</title>
        <authorList>
            <person name="Brown T."/>
            <person name="Elewa A."/>
            <person name="Iarovenko S."/>
            <person name="Subramanian E."/>
            <person name="Araus A.J."/>
            <person name="Petzold A."/>
            <person name="Susuki M."/>
            <person name="Suzuki K.-i.T."/>
            <person name="Hayashi T."/>
            <person name="Toyoda A."/>
            <person name="Oliveira C."/>
            <person name="Osipova E."/>
            <person name="Leigh N.D."/>
            <person name="Simon A."/>
            <person name="Yun M.H."/>
        </authorList>
    </citation>
    <scope>NUCLEOTIDE SEQUENCE</scope>
    <source>
        <strain evidence="2">20211129_DDA</strain>
        <tissue evidence="2">Liver</tissue>
    </source>
</reference>
<keyword evidence="3" id="KW-1185">Reference proteome</keyword>
<dbReference type="Proteomes" id="UP001066276">
    <property type="component" value="Chromosome 5"/>
</dbReference>
<evidence type="ECO:0000256" key="1">
    <source>
        <dbReference type="SAM" id="MobiDB-lite"/>
    </source>
</evidence>
<gene>
    <name evidence="2" type="ORF">NDU88_007262</name>
</gene>